<dbReference type="InterPro" id="IPR002716">
    <property type="entry name" value="PIN_dom"/>
</dbReference>
<dbReference type="GO" id="GO:0004518">
    <property type="term" value="F:nuclease activity"/>
    <property type="evidence" value="ECO:0007669"/>
    <property type="project" value="UniProtKB-KW"/>
</dbReference>
<proteinExistence type="predicted"/>
<name>A0A5S9QM15_MYCVN</name>
<dbReference type="AlphaFoldDB" id="A0A5S9QM15"/>
<protein>
    <submittedName>
        <fullName evidence="7">Ribonuclease VapC15</fullName>
        <ecNumber evidence="7">3.1.-.-</ecNumber>
    </submittedName>
</protein>
<accession>A0A5S9QM15</accession>
<keyword evidence="2" id="KW-0540">Nuclease</keyword>
<evidence type="ECO:0000259" key="6">
    <source>
        <dbReference type="Pfam" id="PF01850"/>
    </source>
</evidence>
<keyword evidence="3" id="KW-0479">Metal-binding</keyword>
<evidence type="ECO:0000313" key="8">
    <source>
        <dbReference type="Proteomes" id="UP000430146"/>
    </source>
</evidence>
<evidence type="ECO:0000256" key="3">
    <source>
        <dbReference type="ARBA" id="ARBA00022723"/>
    </source>
</evidence>
<dbReference type="Pfam" id="PF01850">
    <property type="entry name" value="PIN"/>
    <property type="match status" value="1"/>
</dbReference>
<dbReference type="SUPFAM" id="SSF88723">
    <property type="entry name" value="PIN domain-like"/>
    <property type="match status" value="1"/>
</dbReference>
<evidence type="ECO:0000256" key="1">
    <source>
        <dbReference type="ARBA" id="ARBA00022649"/>
    </source>
</evidence>
<dbReference type="EC" id="3.1.-.-" evidence="7"/>
<evidence type="ECO:0000256" key="4">
    <source>
        <dbReference type="ARBA" id="ARBA00022801"/>
    </source>
</evidence>
<keyword evidence="8" id="KW-1185">Reference proteome</keyword>
<evidence type="ECO:0000313" key="7">
    <source>
        <dbReference type="EMBL" id="CAA0120013.1"/>
    </source>
</evidence>
<dbReference type="InterPro" id="IPR029060">
    <property type="entry name" value="PIN-like_dom_sf"/>
</dbReference>
<evidence type="ECO:0000256" key="2">
    <source>
        <dbReference type="ARBA" id="ARBA00022722"/>
    </source>
</evidence>
<dbReference type="Proteomes" id="UP000430146">
    <property type="component" value="Unassembled WGS sequence"/>
</dbReference>
<evidence type="ECO:0000256" key="5">
    <source>
        <dbReference type="ARBA" id="ARBA00022842"/>
    </source>
</evidence>
<dbReference type="GO" id="GO:0046872">
    <property type="term" value="F:metal ion binding"/>
    <property type="evidence" value="ECO:0007669"/>
    <property type="project" value="UniProtKB-KW"/>
</dbReference>
<keyword evidence="4 7" id="KW-0378">Hydrolase</keyword>
<reference evidence="7 8" key="1">
    <citation type="submission" date="2019-11" db="EMBL/GenBank/DDBJ databases">
        <authorList>
            <person name="Holert J."/>
        </authorList>
    </citation>
    <scope>NUCLEOTIDE SEQUENCE [LARGE SCALE GENOMIC DNA]</scope>
    <source>
        <strain evidence="7">BC8_1</strain>
    </source>
</reference>
<keyword evidence="1" id="KW-1277">Toxin-antitoxin system</keyword>
<organism evidence="7 8">
    <name type="scientific">Mycolicibacterium vanbaalenii</name>
    <name type="common">Mycobacterium vanbaalenii</name>
    <dbReference type="NCBI Taxonomy" id="110539"/>
    <lineage>
        <taxon>Bacteria</taxon>
        <taxon>Bacillati</taxon>
        <taxon>Actinomycetota</taxon>
        <taxon>Actinomycetes</taxon>
        <taxon>Mycobacteriales</taxon>
        <taxon>Mycobacteriaceae</taxon>
        <taxon>Mycolicibacterium</taxon>
    </lineage>
</organism>
<feature type="domain" description="PIN" evidence="6">
    <location>
        <begin position="15"/>
        <end position="64"/>
    </location>
</feature>
<dbReference type="EMBL" id="CACSIP010000017">
    <property type="protein sequence ID" value="CAA0120013.1"/>
    <property type="molecule type" value="Genomic_DNA"/>
</dbReference>
<dbReference type="GO" id="GO:0016787">
    <property type="term" value="F:hydrolase activity"/>
    <property type="evidence" value="ECO:0007669"/>
    <property type="project" value="UniProtKB-KW"/>
</dbReference>
<keyword evidence="5" id="KW-0460">Magnesium</keyword>
<dbReference type="Gene3D" id="3.40.50.1010">
    <property type="entry name" value="5'-nuclease"/>
    <property type="match status" value="1"/>
</dbReference>
<sequence>MLLRFGLAHFDPVADFDAATRIYRRCRQVGVAPRGMVDCMIAAWADRRGLALLAGDADISRVARVIGIELDEGSLSV</sequence>
<gene>
    <name evidence="7" type="ORF">AELLOGFF_04212</name>
</gene>